<dbReference type="InterPro" id="IPR018114">
    <property type="entry name" value="TRYPSIN_HIS"/>
</dbReference>
<dbReference type="EMBL" id="JAODUO010000049">
    <property type="protein sequence ID" value="KAK2191602.1"/>
    <property type="molecule type" value="Genomic_DNA"/>
</dbReference>
<dbReference type="GO" id="GO:0006508">
    <property type="term" value="P:proteolysis"/>
    <property type="evidence" value="ECO:0007669"/>
    <property type="project" value="InterPro"/>
</dbReference>
<dbReference type="PRINTS" id="PR00722">
    <property type="entry name" value="CHYMOTRYPSIN"/>
</dbReference>
<sequence length="413" mass="47583">MKTVAFLVSAIFLSAVAGTRERIVGGHEPDFPGRWPWQASLQWRSSSRHLCGGSLVSQRHVVTAAHCVSAGRKKLKVVLGLHNRKSKKVGKPQEYSISKIVTHTYFRLDGKSGFPNDVAVITLSKPVDLNRFVDIIRLAPNDRHTYIGDECYITGWGRLGAVISIHAGCDSSIISRQESLLLVASVRLAGALKTLTMVEMRVEMEVKKRKLVRSRLKRAGRLKRMEDEKLVKRADAQKVERMYKEARRRRDQSPRDCNVHIYANDRNCHYGSTQLISRRHRHRWLEMSRVFPPLISRCWSELSLGYPDSVRWQHFSAPHFLGEVTQPNGSRLSETSRSFAHIRRKFRFVSDRSERFSVDFDEYPVSVHVHWYCVAKDDGRFARRSLFPRRDVQCRRGTIRYRASVYGLPSANR</sequence>
<evidence type="ECO:0000256" key="2">
    <source>
        <dbReference type="SAM" id="SignalP"/>
    </source>
</evidence>
<gene>
    <name evidence="4" type="ORF">NP493_50g03008</name>
</gene>
<dbReference type="PANTHER" id="PTHR24252:SF7">
    <property type="entry name" value="HYALIN"/>
    <property type="match status" value="1"/>
</dbReference>
<keyword evidence="5" id="KW-1185">Reference proteome</keyword>
<dbReference type="CDD" id="cd00190">
    <property type="entry name" value="Tryp_SPc"/>
    <property type="match status" value="1"/>
</dbReference>
<dbReference type="InterPro" id="IPR009003">
    <property type="entry name" value="Peptidase_S1_PA"/>
</dbReference>
<dbReference type="Proteomes" id="UP001209878">
    <property type="component" value="Unassembled WGS sequence"/>
</dbReference>
<protein>
    <recommendedName>
        <fullName evidence="3">Peptidase S1 domain-containing protein</fullName>
    </recommendedName>
</protein>
<keyword evidence="2" id="KW-0732">Signal</keyword>
<proteinExistence type="predicted"/>
<feature type="chain" id="PRO_5041958698" description="Peptidase S1 domain-containing protein" evidence="2">
    <location>
        <begin position="19"/>
        <end position="413"/>
    </location>
</feature>
<dbReference type="GO" id="GO:0004252">
    <property type="term" value="F:serine-type endopeptidase activity"/>
    <property type="evidence" value="ECO:0007669"/>
    <property type="project" value="InterPro"/>
</dbReference>
<dbReference type="SUPFAM" id="SSF50494">
    <property type="entry name" value="Trypsin-like serine proteases"/>
    <property type="match status" value="1"/>
</dbReference>
<accession>A0AAD9PBE3</accession>
<reference evidence="4" key="1">
    <citation type="journal article" date="2023" name="Mol. Biol. Evol.">
        <title>Third-Generation Sequencing Reveals the Adaptive Role of the Epigenome in Three Deep-Sea Polychaetes.</title>
        <authorList>
            <person name="Perez M."/>
            <person name="Aroh O."/>
            <person name="Sun Y."/>
            <person name="Lan Y."/>
            <person name="Juniper S.K."/>
            <person name="Young C.R."/>
            <person name="Angers B."/>
            <person name="Qian P.Y."/>
        </authorList>
    </citation>
    <scope>NUCLEOTIDE SEQUENCE</scope>
    <source>
        <strain evidence="4">R07B-5</strain>
    </source>
</reference>
<evidence type="ECO:0000256" key="1">
    <source>
        <dbReference type="ARBA" id="ARBA00023157"/>
    </source>
</evidence>
<evidence type="ECO:0000313" key="5">
    <source>
        <dbReference type="Proteomes" id="UP001209878"/>
    </source>
</evidence>
<dbReference type="InterPro" id="IPR043504">
    <property type="entry name" value="Peptidase_S1_PA_chymotrypsin"/>
</dbReference>
<dbReference type="InterPro" id="IPR001314">
    <property type="entry name" value="Peptidase_S1A"/>
</dbReference>
<dbReference type="PROSITE" id="PS00134">
    <property type="entry name" value="TRYPSIN_HIS"/>
    <property type="match status" value="1"/>
</dbReference>
<evidence type="ECO:0000313" key="4">
    <source>
        <dbReference type="EMBL" id="KAK2191602.1"/>
    </source>
</evidence>
<dbReference type="Gene3D" id="2.40.10.10">
    <property type="entry name" value="Trypsin-like serine proteases"/>
    <property type="match status" value="1"/>
</dbReference>
<dbReference type="InterPro" id="IPR001254">
    <property type="entry name" value="Trypsin_dom"/>
</dbReference>
<name>A0AAD9PBE3_RIDPI</name>
<dbReference type="PROSITE" id="PS50240">
    <property type="entry name" value="TRYPSIN_DOM"/>
    <property type="match status" value="1"/>
</dbReference>
<dbReference type="Pfam" id="PF00089">
    <property type="entry name" value="Trypsin"/>
    <property type="match status" value="1"/>
</dbReference>
<comment type="caution">
    <text evidence="4">The sequence shown here is derived from an EMBL/GenBank/DDBJ whole genome shotgun (WGS) entry which is preliminary data.</text>
</comment>
<dbReference type="FunFam" id="2.40.10.10:FF:000068">
    <property type="entry name" value="transmembrane protease serine 2"/>
    <property type="match status" value="1"/>
</dbReference>
<dbReference type="SMART" id="SM00020">
    <property type="entry name" value="Tryp_SPc"/>
    <property type="match status" value="1"/>
</dbReference>
<dbReference type="PANTHER" id="PTHR24252">
    <property type="entry name" value="ACROSIN-RELATED"/>
    <property type="match status" value="1"/>
</dbReference>
<feature type="domain" description="Peptidase S1" evidence="3">
    <location>
        <begin position="23"/>
        <end position="318"/>
    </location>
</feature>
<feature type="signal peptide" evidence="2">
    <location>
        <begin position="1"/>
        <end position="18"/>
    </location>
</feature>
<keyword evidence="1" id="KW-1015">Disulfide bond</keyword>
<evidence type="ECO:0000259" key="3">
    <source>
        <dbReference type="PROSITE" id="PS50240"/>
    </source>
</evidence>
<organism evidence="4 5">
    <name type="scientific">Ridgeia piscesae</name>
    <name type="common">Tubeworm</name>
    <dbReference type="NCBI Taxonomy" id="27915"/>
    <lineage>
        <taxon>Eukaryota</taxon>
        <taxon>Metazoa</taxon>
        <taxon>Spiralia</taxon>
        <taxon>Lophotrochozoa</taxon>
        <taxon>Annelida</taxon>
        <taxon>Polychaeta</taxon>
        <taxon>Sedentaria</taxon>
        <taxon>Canalipalpata</taxon>
        <taxon>Sabellida</taxon>
        <taxon>Siboglinidae</taxon>
        <taxon>Ridgeia</taxon>
    </lineage>
</organism>
<dbReference type="AlphaFoldDB" id="A0AAD9PBE3"/>